<name>A0A0H4INU0_9CAUD</name>
<dbReference type="RefSeq" id="YP_010077880.1">
    <property type="nucleotide sequence ID" value="NC_054952.1"/>
</dbReference>
<dbReference type="Proteomes" id="UP000224291">
    <property type="component" value="Segment"/>
</dbReference>
<dbReference type="EMBL" id="KR560069">
    <property type="protein sequence ID" value="AKO61687.1"/>
    <property type="molecule type" value="Genomic_DNA"/>
</dbReference>
<protein>
    <submittedName>
        <fullName evidence="1">Uncharacterized protein</fullName>
    </submittedName>
</protein>
<organism evidence="1 2">
    <name type="scientific">Stenotrophomonas phage IME-SM1</name>
    <dbReference type="NCBI Taxonomy" id="1654717"/>
    <lineage>
        <taxon>Viruses</taxon>
        <taxon>Duplodnaviria</taxon>
        <taxon>Heunggongvirae</taxon>
        <taxon>Uroviricota</taxon>
        <taxon>Caudoviricetes</taxon>
        <taxon>Menderavirus</taxon>
        <taxon>Menderavirus IMESM1</taxon>
    </lineage>
</organism>
<dbReference type="GeneID" id="65066638"/>
<sequence>MQIYVHEATENSISVVNIEYPEFRHTFREIRVEPEGVTAVHSVEISEQEVGKYNGDDQEQFLEDQGTEILNELIKIIDRQSQVA</sequence>
<proteinExistence type="predicted"/>
<evidence type="ECO:0000313" key="2">
    <source>
        <dbReference type="Proteomes" id="UP000224291"/>
    </source>
</evidence>
<accession>A0A0H4INU0</accession>
<reference evidence="1 2" key="1">
    <citation type="submission" date="2015-05" db="EMBL/GenBank/DDBJ databases">
        <authorList>
            <person name="Liu X."/>
            <person name="Tong Y."/>
            <person name="Huang Y."/>
            <person name="Fan H."/>
            <person name="An X."/>
            <person name="Mi Z."/>
            <person name="Zhang Z."/>
        </authorList>
    </citation>
    <scope>NUCLEOTIDE SEQUENCE [LARGE SCALE GENOMIC DNA]</scope>
</reference>
<dbReference type="KEGG" id="vg:65066638"/>
<evidence type="ECO:0000313" key="1">
    <source>
        <dbReference type="EMBL" id="AKO61687.1"/>
    </source>
</evidence>
<keyword evidence="2" id="KW-1185">Reference proteome</keyword>